<protein>
    <recommendedName>
        <fullName evidence="3">Pre-rRNA-processing protein TSR2 homolog</fullName>
    </recommendedName>
</protein>
<name>A0AAD8CJ30_ACIOX</name>
<accession>A0AAD8CJ30</accession>
<reference evidence="6" key="1">
    <citation type="submission" date="2022-02" db="EMBL/GenBank/DDBJ databases">
        <title>Atlantic sturgeon de novo genome assembly.</title>
        <authorList>
            <person name="Stock M."/>
            <person name="Klopp C."/>
            <person name="Guiguen Y."/>
            <person name="Cabau C."/>
            <person name="Parinello H."/>
            <person name="Santidrian Yebra-Pimentel E."/>
            <person name="Kuhl H."/>
            <person name="Dirks R.P."/>
            <person name="Guessner J."/>
            <person name="Wuertz S."/>
            <person name="Du K."/>
            <person name="Schartl M."/>
        </authorList>
    </citation>
    <scope>NUCLEOTIDE SEQUENCE</scope>
    <source>
        <strain evidence="6">STURGEONOMICS-FGT-2020</strain>
        <tissue evidence="6">Whole blood</tissue>
    </source>
</reference>
<dbReference type="Pfam" id="PF10273">
    <property type="entry name" value="WGG"/>
    <property type="match status" value="1"/>
</dbReference>
<dbReference type="EMBL" id="JAGXEW010000052">
    <property type="protein sequence ID" value="KAK1151386.1"/>
    <property type="molecule type" value="Genomic_DNA"/>
</dbReference>
<dbReference type="PANTHER" id="PTHR21250">
    <property type="entry name" value="PRE-RRNA-PROCESSING PROTEIN TSR2 HOMOLOG"/>
    <property type="match status" value="1"/>
</dbReference>
<comment type="similarity">
    <text evidence="2">Belongs to the TSR2 family.</text>
</comment>
<comment type="function">
    <text evidence="1">May be involved in 20S pre-rRNA processing.</text>
</comment>
<feature type="compositionally biased region" description="Polar residues" evidence="5">
    <location>
        <begin position="158"/>
        <end position="178"/>
    </location>
</feature>
<evidence type="ECO:0000256" key="5">
    <source>
        <dbReference type="SAM" id="MobiDB-lite"/>
    </source>
</evidence>
<comment type="caution">
    <text evidence="6">The sequence shown here is derived from an EMBL/GenBank/DDBJ whole genome shotgun (WGS) entry which is preliminary data.</text>
</comment>
<dbReference type="AlphaFoldDB" id="A0AAD8CJ30"/>
<organism evidence="6 7">
    <name type="scientific">Acipenser oxyrinchus oxyrinchus</name>
    <dbReference type="NCBI Taxonomy" id="40147"/>
    <lineage>
        <taxon>Eukaryota</taxon>
        <taxon>Metazoa</taxon>
        <taxon>Chordata</taxon>
        <taxon>Craniata</taxon>
        <taxon>Vertebrata</taxon>
        <taxon>Euteleostomi</taxon>
        <taxon>Actinopterygii</taxon>
        <taxon>Chondrostei</taxon>
        <taxon>Acipenseriformes</taxon>
        <taxon>Acipenseridae</taxon>
        <taxon>Acipenser</taxon>
    </lineage>
</organism>
<evidence type="ECO:0000256" key="3">
    <source>
        <dbReference type="ARBA" id="ARBA00017551"/>
    </source>
</evidence>
<sequence length="192" mass="20719">MAAPRVATRELFTEGIRAVLGTWPALQIAVENGFGGAFSQQKSEWMVDAVKQYFSDNVDLQHLEVEDFLAEIVNNEFDTVVEDGSLPEVALQLCELFGQCSRGQLEEVKGRIAQLELKRSSVGRGKVVAAKSPGDEEEEGSEEEEAAAEAMDCDGAGSASTAMPADSSTLSPRRQQPQPGEDGWTVVGKNKK</sequence>
<evidence type="ECO:0000313" key="7">
    <source>
        <dbReference type="Proteomes" id="UP001230051"/>
    </source>
</evidence>
<evidence type="ECO:0000313" key="6">
    <source>
        <dbReference type="EMBL" id="KAK1151386.1"/>
    </source>
</evidence>
<keyword evidence="7" id="KW-1185">Reference proteome</keyword>
<gene>
    <name evidence="6" type="ORF">AOXY_G32598</name>
</gene>
<dbReference type="Proteomes" id="UP001230051">
    <property type="component" value="Unassembled WGS sequence"/>
</dbReference>
<feature type="compositionally biased region" description="Acidic residues" evidence="5">
    <location>
        <begin position="135"/>
        <end position="147"/>
    </location>
</feature>
<evidence type="ECO:0000256" key="2">
    <source>
        <dbReference type="ARBA" id="ARBA00006524"/>
    </source>
</evidence>
<dbReference type="InterPro" id="IPR019398">
    <property type="entry name" value="Pre-rRNA_process_TSR2"/>
</dbReference>
<evidence type="ECO:0000256" key="1">
    <source>
        <dbReference type="ARBA" id="ARBA00002210"/>
    </source>
</evidence>
<evidence type="ECO:0000256" key="4">
    <source>
        <dbReference type="ARBA" id="ARBA00022552"/>
    </source>
</evidence>
<keyword evidence="4" id="KW-0698">rRNA processing</keyword>
<feature type="region of interest" description="Disordered" evidence="5">
    <location>
        <begin position="126"/>
        <end position="192"/>
    </location>
</feature>
<dbReference type="GO" id="GO:0006364">
    <property type="term" value="P:rRNA processing"/>
    <property type="evidence" value="ECO:0007669"/>
    <property type="project" value="UniProtKB-KW"/>
</dbReference>
<proteinExistence type="inferred from homology"/>